<proteinExistence type="predicted"/>
<dbReference type="Pfam" id="PF19570">
    <property type="entry name" value="DUF6088"/>
    <property type="match status" value="1"/>
</dbReference>
<protein>
    <submittedName>
        <fullName evidence="1">DUF6088 family protein</fullName>
    </submittedName>
</protein>
<dbReference type="EMBL" id="AP035785">
    <property type="protein sequence ID" value="BFO71925.1"/>
    <property type="molecule type" value="Genomic_DNA"/>
</dbReference>
<reference evidence="1" key="1">
    <citation type="submission" date="2024-07" db="EMBL/GenBank/DDBJ databases">
        <title>Complete genome sequence of Prevotella sp. YM-2024 GTC17253.</title>
        <authorList>
            <person name="Hayashi M."/>
            <person name="Muto Y."/>
            <person name="Tanaka K."/>
            <person name="Niwa H."/>
        </authorList>
    </citation>
    <scope>NUCLEOTIDE SEQUENCE</scope>
    <source>
        <strain evidence="1">GTC17253</strain>
    </source>
</reference>
<dbReference type="AlphaFoldDB" id="A0AB33J0V8"/>
<sequence length="239" mass="26646">MVIGNEVKKKIADTPDGVVLTIGDFNVPMQYQGALVKALNRLTEQGTLQRLSKGKYYKPRKTIFGTLKPVPEEITKDFLEKNGKLVGYITGNSAFASMGLTTQITSSILIGTNRYRNPLTRGDYVISFLQQRNPIKEENIPLLRILDALKFIKEIPASSPDSIVVQLGNTICALSKAEQKRLVELAENYTSYVRALLGAIMELNNLDTKSLKKSLNGTTNYKLPISEQTLPNKKNWNIL</sequence>
<accession>A0AB33J0V8</accession>
<name>A0AB33J0V8_9BACT</name>
<evidence type="ECO:0000313" key="1">
    <source>
        <dbReference type="EMBL" id="BFO71925.1"/>
    </source>
</evidence>
<gene>
    <name evidence="1" type="ORF">GTC17253_18910</name>
</gene>
<organism evidence="1">
    <name type="scientific">Prevotella sp. GTC17253</name>
    <dbReference type="NCBI Taxonomy" id="3236793"/>
    <lineage>
        <taxon>Bacteria</taxon>
        <taxon>Pseudomonadati</taxon>
        <taxon>Bacteroidota</taxon>
        <taxon>Bacteroidia</taxon>
        <taxon>Bacteroidales</taxon>
        <taxon>Prevotellaceae</taxon>
        <taxon>Prevotella</taxon>
    </lineage>
</organism>
<dbReference type="InterPro" id="IPR045738">
    <property type="entry name" value="DUF6088"/>
</dbReference>